<dbReference type="GeneID" id="20081946"/>
<evidence type="ECO:0000259" key="10">
    <source>
        <dbReference type="PROSITE" id="PS50011"/>
    </source>
</evidence>
<dbReference type="PANTHER" id="PTHR48012">
    <property type="entry name" value="STERILE20-LIKE KINASE, ISOFORM B-RELATED"/>
    <property type="match status" value="1"/>
</dbReference>
<evidence type="ECO:0000256" key="4">
    <source>
        <dbReference type="ARBA" id="ARBA00022741"/>
    </source>
</evidence>
<dbReference type="Pfam" id="PF00620">
    <property type="entry name" value="RhoGAP"/>
    <property type="match status" value="1"/>
</dbReference>
<dbReference type="Gene3D" id="1.10.555.10">
    <property type="entry name" value="Rho GTPase activation protein"/>
    <property type="match status" value="1"/>
</dbReference>
<keyword evidence="2" id="KW-0723">Serine/threonine-protein kinase</keyword>
<feature type="compositionally biased region" description="Low complexity" evidence="9">
    <location>
        <begin position="450"/>
        <end position="459"/>
    </location>
</feature>
<dbReference type="STRING" id="157072.A0A024UC45"/>
<dbReference type="RefSeq" id="XP_008867661.1">
    <property type="nucleotide sequence ID" value="XM_008869439.1"/>
</dbReference>
<keyword evidence="4" id="KW-0547">Nucleotide-binding</keyword>
<feature type="region of interest" description="Disordered" evidence="9">
    <location>
        <begin position="519"/>
        <end position="595"/>
    </location>
</feature>
<dbReference type="Pfam" id="PF00069">
    <property type="entry name" value="Pkinase"/>
    <property type="match status" value="1"/>
</dbReference>
<comment type="catalytic activity">
    <reaction evidence="8">
        <text>L-seryl-[protein] + ATP = O-phospho-L-seryl-[protein] + ADP + H(+)</text>
        <dbReference type="Rhea" id="RHEA:17989"/>
        <dbReference type="Rhea" id="RHEA-COMP:9863"/>
        <dbReference type="Rhea" id="RHEA-COMP:11604"/>
        <dbReference type="ChEBI" id="CHEBI:15378"/>
        <dbReference type="ChEBI" id="CHEBI:29999"/>
        <dbReference type="ChEBI" id="CHEBI:30616"/>
        <dbReference type="ChEBI" id="CHEBI:83421"/>
        <dbReference type="ChEBI" id="CHEBI:456216"/>
        <dbReference type="EC" id="2.7.11.1"/>
    </reaction>
</comment>
<reference evidence="12" key="1">
    <citation type="submission" date="2013-12" db="EMBL/GenBank/DDBJ databases">
        <title>The Genome Sequence of Aphanomyces invadans NJM9701.</title>
        <authorList>
            <consortium name="The Broad Institute Genomics Platform"/>
            <person name="Russ C."/>
            <person name="Tyler B."/>
            <person name="van West P."/>
            <person name="Dieguez-Uribeondo J."/>
            <person name="Young S.K."/>
            <person name="Zeng Q."/>
            <person name="Gargeya S."/>
            <person name="Fitzgerald M."/>
            <person name="Abouelleil A."/>
            <person name="Alvarado L."/>
            <person name="Chapman S.B."/>
            <person name="Gainer-Dewar J."/>
            <person name="Goldberg J."/>
            <person name="Griggs A."/>
            <person name="Gujja S."/>
            <person name="Hansen M."/>
            <person name="Howarth C."/>
            <person name="Imamovic A."/>
            <person name="Ireland A."/>
            <person name="Larimer J."/>
            <person name="McCowan C."/>
            <person name="Murphy C."/>
            <person name="Pearson M."/>
            <person name="Poon T.W."/>
            <person name="Priest M."/>
            <person name="Roberts A."/>
            <person name="Saif S."/>
            <person name="Shea T."/>
            <person name="Sykes S."/>
            <person name="Wortman J."/>
            <person name="Nusbaum C."/>
            <person name="Birren B."/>
        </authorList>
    </citation>
    <scope>NUCLEOTIDE SEQUENCE [LARGE SCALE GENOMIC DNA]</scope>
    <source>
        <strain evidence="12">NJM9701</strain>
    </source>
</reference>
<evidence type="ECO:0000313" key="12">
    <source>
        <dbReference type="EMBL" id="ETW03432.1"/>
    </source>
</evidence>
<organism evidence="12">
    <name type="scientific">Aphanomyces invadans</name>
    <dbReference type="NCBI Taxonomy" id="157072"/>
    <lineage>
        <taxon>Eukaryota</taxon>
        <taxon>Sar</taxon>
        <taxon>Stramenopiles</taxon>
        <taxon>Oomycota</taxon>
        <taxon>Saprolegniomycetes</taxon>
        <taxon>Saprolegniales</taxon>
        <taxon>Verrucalvaceae</taxon>
        <taxon>Aphanomyces</taxon>
    </lineage>
</organism>
<evidence type="ECO:0000256" key="9">
    <source>
        <dbReference type="SAM" id="MobiDB-lite"/>
    </source>
</evidence>
<dbReference type="GO" id="GO:0005737">
    <property type="term" value="C:cytoplasm"/>
    <property type="evidence" value="ECO:0007669"/>
    <property type="project" value="TreeGrafter"/>
</dbReference>
<dbReference type="SUPFAM" id="SSF56112">
    <property type="entry name" value="Protein kinase-like (PK-like)"/>
    <property type="match status" value="1"/>
</dbReference>
<dbReference type="CDD" id="cd00159">
    <property type="entry name" value="RhoGAP"/>
    <property type="match status" value="1"/>
</dbReference>
<proteinExistence type="inferred from homology"/>
<dbReference type="OrthoDB" id="8693905at2759"/>
<dbReference type="PROSITE" id="PS50011">
    <property type="entry name" value="PROTEIN_KINASE_DOM"/>
    <property type="match status" value="1"/>
</dbReference>
<evidence type="ECO:0000256" key="3">
    <source>
        <dbReference type="ARBA" id="ARBA00022679"/>
    </source>
</evidence>
<dbReference type="InterPro" id="IPR008936">
    <property type="entry name" value="Rho_GTPase_activation_prot"/>
</dbReference>
<dbReference type="SMART" id="SM00324">
    <property type="entry name" value="RhoGAP"/>
    <property type="match status" value="1"/>
</dbReference>
<dbReference type="GO" id="GO:0005524">
    <property type="term" value="F:ATP binding"/>
    <property type="evidence" value="ECO:0007669"/>
    <property type="project" value="UniProtKB-KW"/>
</dbReference>
<keyword evidence="6" id="KW-0067">ATP-binding</keyword>
<dbReference type="eggNOG" id="KOG0574">
    <property type="taxonomic scope" value="Eukaryota"/>
</dbReference>
<dbReference type="PANTHER" id="PTHR48012:SF10">
    <property type="entry name" value="FI20177P1"/>
    <property type="match status" value="1"/>
</dbReference>
<dbReference type="AlphaFoldDB" id="A0A024UC45"/>
<evidence type="ECO:0000256" key="6">
    <source>
        <dbReference type="ARBA" id="ARBA00022840"/>
    </source>
</evidence>
<dbReference type="InterPro" id="IPR050629">
    <property type="entry name" value="STE20/SPS1-PAK"/>
</dbReference>
<dbReference type="VEuPathDB" id="FungiDB:H310_04896"/>
<feature type="domain" description="Protein kinase" evidence="10">
    <location>
        <begin position="21"/>
        <end position="277"/>
    </location>
</feature>
<keyword evidence="3" id="KW-0808">Transferase</keyword>
<dbReference type="SUPFAM" id="SSF48350">
    <property type="entry name" value="GTPase activation domain, GAP"/>
    <property type="match status" value="1"/>
</dbReference>
<feature type="compositionally biased region" description="Acidic residues" evidence="9">
    <location>
        <begin position="479"/>
        <end position="489"/>
    </location>
</feature>
<keyword evidence="5 12" id="KW-0418">Kinase</keyword>
<dbReference type="SMART" id="SM00220">
    <property type="entry name" value="S_TKc"/>
    <property type="match status" value="1"/>
</dbReference>
<protein>
    <submittedName>
        <fullName evidence="12">STE/STE20/MST protein kinase</fullName>
    </submittedName>
</protein>
<comment type="catalytic activity">
    <reaction evidence="7">
        <text>L-threonyl-[protein] + ATP = O-phospho-L-threonyl-[protein] + ADP + H(+)</text>
        <dbReference type="Rhea" id="RHEA:46608"/>
        <dbReference type="Rhea" id="RHEA-COMP:11060"/>
        <dbReference type="Rhea" id="RHEA-COMP:11605"/>
        <dbReference type="ChEBI" id="CHEBI:15378"/>
        <dbReference type="ChEBI" id="CHEBI:30013"/>
        <dbReference type="ChEBI" id="CHEBI:30616"/>
        <dbReference type="ChEBI" id="CHEBI:61977"/>
        <dbReference type="ChEBI" id="CHEBI:456216"/>
        <dbReference type="EC" id="2.7.11.1"/>
    </reaction>
</comment>
<evidence type="ECO:0000256" key="8">
    <source>
        <dbReference type="ARBA" id="ARBA00048679"/>
    </source>
</evidence>
<feature type="domain" description="Rho-GAP" evidence="11">
    <location>
        <begin position="673"/>
        <end position="879"/>
    </location>
</feature>
<evidence type="ECO:0000256" key="2">
    <source>
        <dbReference type="ARBA" id="ARBA00022527"/>
    </source>
</evidence>
<feature type="region of interest" description="Disordered" evidence="9">
    <location>
        <begin position="426"/>
        <end position="459"/>
    </location>
</feature>
<evidence type="ECO:0000259" key="11">
    <source>
        <dbReference type="PROSITE" id="PS50238"/>
    </source>
</evidence>
<dbReference type="GO" id="GO:0007165">
    <property type="term" value="P:signal transduction"/>
    <property type="evidence" value="ECO:0007669"/>
    <property type="project" value="InterPro"/>
</dbReference>
<accession>A0A024UC45</accession>
<dbReference type="FunFam" id="1.10.510.10:FF:001091">
    <property type="entry name" value="STE family protein kinase"/>
    <property type="match status" value="1"/>
</dbReference>
<dbReference type="GO" id="GO:0004674">
    <property type="term" value="F:protein serine/threonine kinase activity"/>
    <property type="evidence" value="ECO:0007669"/>
    <property type="project" value="UniProtKB-KW"/>
</dbReference>
<dbReference type="InterPro" id="IPR000198">
    <property type="entry name" value="RhoGAP_dom"/>
</dbReference>
<evidence type="ECO:0000256" key="7">
    <source>
        <dbReference type="ARBA" id="ARBA00047899"/>
    </source>
</evidence>
<dbReference type="InterPro" id="IPR000719">
    <property type="entry name" value="Prot_kinase_dom"/>
</dbReference>
<dbReference type="Gene3D" id="1.10.510.10">
    <property type="entry name" value="Transferase(Phosphotransferase) domain 1"/>
    <property type="match status" value="1"/>
</dbReference>
<dbReference type="InterPro" id="IPR011009">
    <property type="entry name" value="Kinase-like_dom_sf"/>
</dbReference>
<dbReference type="PROSITE" id="PS50238">
    <property type="entry name" value="RHOGAP"/>
    <property type="match status" value="1"/>
</dbReference>
<dbReference type="EMBL" id="KI913959">
    <property type="protein sequence ID" value="ETW03432.1"/>
    <property type="molecule type" value="Genomic_DNA"/>
</dbReference>
<evidence type="ECO:0000256" key="1">
    <source>
        <dbReference type="ARBA" id="ARBA00008874"/>
    </source>
</evidence>
<evidence type="ECO:0000256" key="5">
    <source>
        <dbReference type="ARBA" id="ARBA00022777"/>
    </source>
</evidence>
<comment type="similarity">
    <text evidence="1">Belongs to the protein kinase superfamily. STE Ser/Thr protein kinase family. STE20 subfamily.</text>
</comment>
<sequence length="1053" mass="115390">MSVERSLESLGLSSGDPEEIFDIHSREGAGAFGQVFRASYRSTRKEAALKVIQIALKPGQYGEDVDNVRREIEFLRECDHQNVVAFYGAYYKDGALWIAMEYCGGGSVGDISRQRRLCEQEISVIMRGALEGLAHLHSKKKIHRDVKGGNILLTTDGNVKIADFGVSAQLRDTLSRRGTFVGTPYWMSPEMIQDSNYDYKADIWSLGITAIELADQRPPLFDEHPMRVLIQIPRNPPPRLKQPQDWSANFSHFVQYCLTKSPADRPTAVACLAHPFIMCWRDIPRVVPGGGGVLHRTKSNLHEGPEQPLPILPAVPPSSMPTIPESDQSNASTLDDLITAAQTISDDELDDNAPLDASEVLGADCHEASRSSSSDVSDVVLDRLLAMVPPDALVDDESVLLEASSSAVSEIDVMDDLISMARTSSMEPGDHVLDNLDDDNDTAEVPQEITPTNSNNTSTNQLLAANASFSCDRQPSNEEFGEETEEFGEETSPGTKQAELHDGEKADNALVQPNDDACAEAVDQPPCPIDQALPSCPPHDAPSPDGAPADDEQPAPSSSDKVEQHPNSPNSSDSDLDDDDGLPPTSELPPQPEIEPILQVEIKPFVGGVADIASSAVKEGGSPPPSPTHSAPTTFVGTPFRVAHDVCVRYNTYDAKYEGVPASFGQLHKHFGIPLAQMRCSTKHPDDLVPALLRMLRRELGESGVTAKYIYRSSPDHGQIQAAKLALNAGMFDGSAKRNDPYLLSSLIKCWFRELPEPLLAPCCKSNAAVTAVTSLVMKEAGSTDVSLRCDFNTLDAAIRKFLSPLSNQARQIFEWLVEHWCEVVDKHTLNMMSSHSLAIVWVPNLITMSTTSTQEASRVSNQVAMILQVCILWRQQILQANAALVAAKKQPSVLALAIDPTPPSPLEQAAPPKALMPLYVDGKLFHARTSLVRTLALEMDRMSREKWSFVECQRHVLNLLRLHARTRQEREFADKLLQNPATKPSTQPATLHDCARWIDIAMDAVAFAEFQAQQRDVANQLNQLLLQYPQLTLMPYLATSRPLVVPSVTNLP</sequence>
<gene>
    <name evidence="12" type="ORF">H310_04896</name>
</gene>
<name>A0A024UC45_9STRA</name>
<feature type="region of interest" description="Disordered" evidence="9">
    <location>
        <begin position="471"/>
        <end position="499"/>
    </location>
</feature>